<dbReference type="SUPFAM" id="SSF50156">
    <property type="entry name" value="PDZ domain-like"/>
    <property type="match status" value="1"/>
</dbReference>
<evidence type="ECO:0000313" key="1">
    <source>
        <dbReference type="EMBL" id="MCX8524725.1"/>
    </source>
</evidence>
<sequence length="388" mass="44565">MKKVLFFVLIFFTITVSAQGRKFFEKGEAILKNPVEKINLTFENEIPLVKVIINGKPYQFLFDTGAPTVISHSVYNEMNLKKQHKSKVGDSQKNKHEQIFTELPEMTIDQVIFKNVGAMVMDLQGHEFGCLKIDGIIGANQMAKLFWRINYSENTLEATADLKNFQIEDYETVFKFFSLSQKTPIIESKILNKKINLTFDTGFTGGIKISDSEYDSKNTTVKSVETFGVNSVGAFGTGKPVSSYHFRPKELELAQHKFQNEIVTTGNSSLLGNEFLKKFKFVIDWENNKIYLHRMIDTPSKMQSFGFAYRFINLKAKVVLVFQQTNFPIQIDDEILSINDTSFENLNDISSCEYLLNRVEKDFKSIKVKIKRGDQILNFTVDKKEYLN</sequence>
<accession>A0ABT3XRG3</accession>
<dbReference type="RefSeq" id="WP_267266017.1">
    <property type="nucleotide sequence ID" value="NZ_JAOVZW010000015.1"/>
</dbReference>
<comment type="caution">
    <text evidence="1">The sequence shown here is derived from an EMBL/GenBank/DDBJ whole genome shotgun (WGS) entry which is preliminary data.</text>
</comment>
<proteinExistence type="predicted"/>
<dbReference type="InterPro" id="IPR036034">
    <property type="entry name" value="PDZ_sf"/>
</dbReference>
<dbReference type="Proteomes" id="UP001073122">
    <property type="component" value="Unassembled WGS sequence"/>
</dbReference>
<evidence type="ECO:0000313" key="2">
    <source>
        <dbReference type="Proteomes" id="UP001073122"/>
    </source>
</evidence>
<keyword evidence="1" id="KW-0378">Hydrolase</keyword>
<name>A0ABT3XRG3_9FLAO</name>
<gene>
    <name evidence="1" type="ORF">OF897_12465</name>
</gene>
<dbReference type="Gene3D" id="2.40.70.10">
    <property type="entry name" value="Acid Proteases"/>
    <property type="match status" value="2"/>
</dbReference>
<keyword evidence="1" id="KW-0645">Protease</keyword>
<dbReference type="GO" id="GO:0006508">
    <property type="term" value="P:proteolysis"/>
    <property type="evidence" value="ECO:0007669"/>
    <property type="project" value="UniProtKB-KW"/>
</dbReference>
<protein>
    <submittedName>
        <fullName evidence="1">Aspartyl protease family protein</fullName>
    </submittedName>
</protein>
<dbReference type="InterPro" id="IPR021109">
    <property type="entry name" value="Peptidase_aspartic_dom_sf"/>
</dbReference>
<reference evidence="1" key="1">
    <citation type="submission" date="2022-10" db="EMBL/GenBank/DDBJ databases">
        <title>Chryseobacterium sp. nov., a novel bacterial species.</title>
        <authorList>
            <person name="Cao Y."/>
        </authorList>
    </citation>
    <scope>NUCLEOTIDE SEQUENCE</scope>
    <source>
        <strain evidence="1">CCTCC AB2015118</strain>
    </source>
</reference>
<dbReference type="InterPro" id="IPR034122">
    <property type="entry name" value="Retropepsin-like_bacterial"/>
</dbReference>
<keyword evidence="2" id="KW-1185">Reference proteome</keyword>
<dbReference type="CDD" id="cd05483">
    <property type="entry name" value="retropepsin_like_bacteria"/>
    <property type="match status" value="1"/>
</dbReference>
<dbReference type="SUPFAM" id="SSF50630">
    <property type="entry name" value="Acid proteases"/>
    <property type="match status" value="1"/>
</dbReference>
<dbReference type="EMBL" id="JAOVZW010000015">
    <property type="protein sequence ID" value="MCX8524725.1"/>
    <property type="molecule type" value="Genomic_DNA"/>
</dbReference>
<dbReference type="GO" id="GO:0008233">
    <property type="term" value="F:peptidase activity"/>
    <property type="evidence" value="ECO:0007669"/>
    <property type="project" value="UniProtKB-KW"/>
</dbReference>
<dbReference type="Pfam" id="PF13650">
    <property type="entry name" value="Asp_protease_2"/>
    <property type="match status" value="1"/>
</dbReference>
<organism evidence="1 2">
    <name type="scientific">Chryseobacterium formosus</name>
    <dbReference type="NCBI Taxonomy" id="1537363"/>
    <lineage>
        <taxon>Bacteria</taxon>
        <taxon>Pseudomonadati</taxon>
        <taxon>Bacteroidota</taxon>
        <taxon>Flavobacteriia</taxon>
        <taxon>Flavobacteriales</taxon>
        <taxon>Weeksellaceae</taxon>
        <taxon>Chryseobacterium group</taxon>
        <taxon>Chryseobacterium</taxon>
    </lineage>
</organism>